<dbReference type="InterPro" id="IPR012000">
    <property type="entry name" value="Thiamin_PyroP_enz_cen_dom"/>
</dbReference>
<feature type="domain" description="Thiamine pyrophosphate enzyme TPP-binding" evidence="3">
    <location>
        <begin position="217"/>
        <end position="363"/>
    </location>
</feature>
<dbReference type="InterPro" id="IPR011766">
    <property type="entry name" value="TPP_enzyme_TPP-bd"/>
</dbReference>
<reference evidence="4 5" key="1">
    <citation type="submission" date="2016-06" db="EMBL/GenBank/DDBJ databases">
        <title>Microsymbionts genomes from the relict species Vavilovia formosa.</title>
        <authorList>
            <person name="Chirak E."/>
            <person name="Kimeklis A."/>
            <person name="Andronov E."/>
        </authorList>
    </citation>
    <scope>NUCLEOTIDE SEQUENCE [LARGE SCALE GENOMIC DNA]</scope>
    <source>
        <strain evidence="4 5">Vaf10</strain>
        <plasmid evidence="5">Plasmid unnamed1</plasmid>
    </source>
</reference>
<protein>
    <recommendedName>
        <fullName evidence="6">Thiamine pyrophosphate enzyme, C-terminal TPP binding domain family protein</fullName>
    </recommendedName>
</protein>
<dbReference type="GO" id="GO:0050660">
    <property type="term" value="F:flavin adenine dinucleotide binding"/>
    <property type="evidence" value="ECO:0007669"/>
    <property type="project" value="TreeGrafter"/>
</dbReference>
<keyword evidence="4" id="KW-0614">Plasmid</keyword>
<evidence type="ECO:0008006" key="6">
    <source>
        <dbReference type="Google" id="ProtNLM"/>
    </source>
</evidence>
<evidence type="ECO:0000256" key="1">
    <source>
        <dbReference type="ARBA" id="ARBA00007812"/>
    </source>
</evidence>
<dbReference type="GO" id="GO:0005948">
    <property type="term" value="C:acetolactate synthase complex"/>
    <property type="evidence" value="ECO:0007669"/>
    <property type="project" value="TreeGrafter"/>
</dbReference>
<sequence>MVKWSDLPHQLELPIAIDAALDRAAGLIIAAKRPLVMFGAAASRAAASHPGLTTDMEQFVNRTGIPFFTTQMGKGTVPESSHLYMGTAAVSEGDNVHDAVDKADLIIAIGHDTCEKPPFIMSEDGPKVIHIGDQSPPVEEVYFPQFELIGEIGHSLKALADRLEGKLPNAGALLPLRKNTLTRISDGADEKCSSFTLEQVVQVVRMVMPKDGIVALDNGFYKLSFARYYRTYAPNTLLLDNMLATMGAGLPSAIVASMLYPGRRVMAVCGDGGFQMTGQELMTAVEQKLNLVVLILDNGGWGMIEAKQTARGFPKFGVDFRNPDFVKWAEACGANGTRVETLDDLARALEAAFEGGGVHVVEVRIDYAENK</sequence>
<dbReference type="AlphaFoldDB" id="A0A1B1CHW7"/>
<gene>
    <name evidence="4" type="ORF">BA011_26695</name>
</gene>
<dbReference type="InterPro" id="IPR045229">
    <property type="entry name" value="TPP_enz"/>
</dbReference>
<evidence type="ECO:0000259" key="2">
    <source>
        <dbReference type="Pfam" id="PF00205"/>
    </source>
</evidence>
<dbReference type="PANTHER" id="PTHR18968:SF129">
    <property type="entry name" value="ACETOLACTATE SYNTHASE"/>
    <property type="match status" value="1"/>
</dbReference>
<dbReference type="InterPro" id="IPR029061">
    <property type="entry name" value="THDP-binding"/>
</dbReference>
<dbReference type="SUPFAM" id="SSF52518">
    <property type="entry name" value="Thiamin diphosphate-binding fold (THDP-binding)"/>
    <property type="match status" value="1"/>
</dbReference>
<proteinExistence type="inferred from homology"/>
<dbReference type="Gene3D" id="3.40.50.970">
    <property type="match status" value="1"/>
</dbReference>
<dbReference type="EMBL" id="CP016287">
    <property type="protein sequence ID" value="ANP89353.1"/>
    <property type="molecule type" value="Genomic_DNA"/>
</dbReference>
<dbReference type="GO" id="GO:0000287">
    <property type="term" value="F:magnesium ion binding"/>
    <property type="evidence" value="ECO:0007669"/>
    <property type="project" value="InterPro"/>
</dbReference>
<dbReference type="Pfam" id="PF00205">
    <property type="entry name" value="TPP_enzyme_M"/>
    <property type="match status" value="1"/>
</dbReference>
<dbReference type="GO" id="GO:0003984">
    <property type="term" value="F:acetolactate synthase activity"/>
    <property type="evidence" value="ECO:0007669"/>
    <property type="project" value="TreeGrafter"/>
</dbReference>
<comment type="similarity">
    <text evidence="1">Belongs to the TPP enzyme family.</text>
</comment>
<dbReference type="InterPro" id="IPR029035">
    <property type="entry name" value="DHS-like_NAD/FAD-binding_dom"/>
</dbReference>
<dbReference type="GO" id="GO:0030976">
    <property type="term" value="F:thiamine pyrophosphate binding"/>
    <property type="evidence" value="ECO:0007669"/>
    <property type="project" value="InterPro"/>
</dbReference>
<dbReference type="Gene3D" id="3.40.50.1220">
    <property type="entry name" value="TPP-binding domain"/>
    <property type="match status" value="1"/>
</dbReference>
<geneLocation type="plasmid" evidence="4 5">
    <name>unnamed1</name>
</geneLocation>
<dbReference type="SUPFAM" id="SSF52467">
    <property type="entry name" value="DHS-like NAD/FAD-binding domain"/>
    <property type="match status" value="1"/>
</dbReference>
<evidence type="ECO:0000313" key="4">
    <source>
        <dbReference type="EMBL" id="ANP89353.1"/>
    </source>
</evidence>
<dbReference type="PANTHER" id="PTHR18968">
    <property type="entry name" value="THIAMINE PYROPHOSPHATE ENZYMES"/>
    <property type="match status" value="1"/>
</dbReference>
<organism evidence="4 5">
    <name type="scientific">Rhizobium leguminosarum</name>
    <dbReference type="NCBI Taxonomy" id="384"/>
    <lineage>
        <taxon>Bacteria</taxon>
        <taxon>Pseudomonadati</taxon>
        <taxon>Pseudomonadota</taxon>
        <taxon>Alphaproteobacteria</taxon>
        <taxon>Hyphomicrobiales</taxon>
        <taxon>Rhizobiaceae</taxon>
        <taxon>Rhizobium/Agrobacterium group</taxon>
        <taxon>Rhizobium</taxon>
    </lineage>
</organism>
<dbReference type="Pfam" id="PF02775">
    <property type="entry name" value="TPP_enzyme_C"/>
    <property type="match status" value="1"/>
</dbReference>
<dbReference type="Proteomes" id="UP000092691">
    <property type="component" value="Plasmid unnamed1"/>
</dbReference>
<dbReference type="GO" id="GO:0009099">
    <property type="term" value="P:L-valine biosynthetic process"/>
    <property type="evidence" value="ECO:0007669"/>
    <property type="project" value="TreeGrafter"/>
</dbReference>
<evidence type="ECO:0000259" key="3">
    <source>
        <dbReference type="Pfam" id="PF02775"/>
    </source>
</evidence>
<name>A0A1B1CHW7_RHILE</name>
<evidence type="ECO:0000313" key="5">
    <source>
        <dbReference type="Proteomes" id="UP000092691"/>
    </source>
</evidence>
<feature type="domain" description="Thiamine pyrophosphate enzyme central" evidence="2">
    <location>
        <begin position="21"/>
        <end position="159"/>
    </location>
</feature>
<dbReference type="GO" id="GO:0009097">
    <property type="term" value="P:isoleucine biosynthetic process"/>
    <property type="evidence" value="ECO:0007669"/>
    <property type="project" value="TreeGrafter"/>
</dbReference>
<accession>A0A1B1CHW7</accession>